<reference evidence="2" key="1">
    <citation type="journal article" date="2010" name="ISME J.">
        <title>The complete genome sequence of the algal symbiont Dinoroseobacter shibae: a hitchhiker's guide to life in the sea.</title>
        <authorList>
            <person name="Wagner-Dobler I."/>
            <person name="Ballhausen B."/>
            <person name="Berger M."/>
            <person name="Brinkhoff T."/>
            <person name="Buchholz I."/>
            <person name="Bunk B."/>
            <person name="Cypionka H."/>
            <person name="Daniel R."/>
            <person name="Drepper T."/>
            <person name="Gerdts G."/>
            <person name="Hahnke S."/>
            <person name="Han C."/>
            <person name="Jahn D."/>
            <person name="Kalhoefer D."/>
            <person name="Kiss H."/>
            <person name="Klenk H.P."/>
            <person name="Kyrpides N."/>
            <person name="Liebl W."/>
            <person name="Liesegang H."/>
            <person name="Meincke L."/>
            <person name="Pati A."/>
            <person name="Petersen J."/>
            <person name="Piekarski T."/>
            <person name="Pommerenke C."/>
            <person name="Pradella S."/>
            <person name="Pukall R."/>
            <person name="Rabus R."/>
            <person name="Stackebrandt E."/>
            <person name="Thole S."/>
            <person name="Thompson L."/>
            <person name="Tielen P."/>
            <person name="Tomasch J."/>
            <person name="von Jan M."/>
            <person name="Wanphrut N."/>
            <person name="Wichels A."/>
            <person name="Zech H."/>
            <person name="Simon M."/>
        </authorList>
    </citation>
    <scope>NUCLEOTIDE SEQUENCE [LARGE SCALE GENOMIC DNA]</scope>
    <source>
        <strain evidence="2">DSM 16493 / NCIMB 14021 / DFL 12</strain>
        <plasmid evidence="2">Plasmid pDSHI04</plasmid>
    </source>
</reference>
<geneLocation type="plasmid" evidence="1 2">
    <name>pDSHI04</name>
</geneLocation>
<keyword evidence="2" id="KW-1185">Reference proteome</keyword>
<dbReference type="RefSeq" id="WP_012187395.1">
    <property type="nucleotide sequence ID" value="NC_009958.1"/>
</dbReference>
<dbReference type="HOGENOM" id="CLU_381624_0_0_5"/>
<evidence type="ECO:0000313" key="2">
    <source>
        <dbReference type="Proteomes" id="UP000006833"/>
    </source>
</evidence>
<dbReference type="AlphaFoldDB" id="A8LUB0"/>
<name>A8LUB0_DINSH</name>
<proteinExistence type="predicted"/>
<evidence type="ECO:0000313" key="1">
    <source>
        <dbReference type="EMBL" id="ABV95827.1"/>
    </source>
</evidence>
<keyword evidence="1" id="KW-0614">Plasmid</keyword>
<gene>
    <name evidence="1" type="ordered locus">Dshi_4110</name>
</gene>
<accession>A8LUB0</accession>
<sequence>MSDPLEKLLPPCPVARKQFAAEGRRLLNLLPDYAAKSKVEACFTRLFAGHEVENVSLENARQAIHRKLKTYPLGDLLGHRPSEAQSKAPSIDMLRAWVFAGALHAIDDEDQCHTAWAFAVRAVRKLAMDQAWGGERARLPSVLDLSLWQVRQTLNAWEGRERTVGNAHAGQIEDIRRHLDHLAGSPRRHVGDVTRKAAKRSQRLAAELTAPCALSADVPVQPVLDLVQHDHDDAPLVTLEEAADVAEVTWLKSTHENLDDVIEDLLETEAPVSAMTASRHLTHEEARALARDLRKAIAHGAEPGVVMLAMSLCLGSSFEMLVRLSKSVPKVAGTPWWHVSGEKMGLAFAPAVTGAPKPASGGFVIMLPTWLATAAHKILEGDLDLDAFEGQAKQWLKRRPGRAQRLSRVAQCLPAALKSVGIDAALAGLLTRQDIRTCPQIYYTLVTAPQLDRVYAEFQTNWLGDTERETAVCALTRSNNRIGSRRVPSREAVATFFSELDHQLADAEECLTTRRPYAVHQLHSALVNKVAGIVAFTTAMRPHGEACSSFRQMILEGPCPTMRLEDKGNRQVDDARWLPIPRLLAETFCALRDHLENLHPWASITSPDLAAHIDASLKGQCAPLWYIPECTDKPEALKSSDFWKVHKQRRQERNMFRHYWRTRLVASHTPGWMIDYWMGHGGWQAAQYLPLGAYQARDLKSLADTIDEHAADLGLHAPEVRRLPQ</sequence>
<dbReference type="EMBL" id="CP000834">
    <property type="protein sequence ID" value="ABV95827.1"/>
    <property type="molecule type" value="Genomic_DNA"/>
</dbReference>
<dbReference type="KEGG" id="dsh:Dshi_4110"/>
<protein>
    <submittedName>
        <fullName evidence="1">Uncharacterized protein</fullName>
    </submittedName>
</protein>
<organism evidence="1 2">
    <name type="scientific">Dinoroseobacter shibae (strain DSM 16493 / NCIMB 14021 / DFL 12)</name>
    <dbReference type="NCBI Taxonomy" id="398580"/>
    <lineage>
        <taxon>Bacteria</taxon>
        <taxon>Pseudomonadati</taxon>
        <taxon>Pseudomonadota</taxon>
        <taxon>Alphaproteobacteria</taxon>
        <taxon>Rhodobacterales</taxon>
        <taxon>Roseobacteraceae</taxon>
        <taxon>Dinoroseobacter</taxon>
    </lineage>
</organism>
<dbReference type="Proteomes" id="UP000006833">
    <property type="component" value="Plasmid pDSHI04"/>
</dbReference>
<dbReference type="OrthoDB" id="6125299at2"/>